<keyword evidence="1" id="KW-1133">Transmembrane helix</keyword>
<protein>
    <submittedName>
        <fullName evidence="2">Uncharacterized protein</fullName>
    </submittedName>
</protein>
<accession>A0AAV8RN21</accession>
<keyword evidence="1" id="KW-0812">Transmembrane</keyword>
<reference evidence="2 3" key="1">
    <citation type="submission" date="2022-12" db="EMBL/GenBank/DDBJ databases">
        <title>Chromosome-scale assembly of the Ensete ventricosum genome.</title>
        <authorList>
            <person name="Dussert Y."/>
            <person name="Stocks J."/>
            <person name="Wendawek A."/>
            <person name="Woldeyes F."/>
            <person name="Nichols R.A."/>
            <person name="Borrell J.S."/>
        </authorList>
    </citation>
    <scope>NUCLEOTIDE SEQUENCE [LARGE SCALE GENOMIC DNA]</scope>
    <source>
        <strain evidence="3">cv. Maze</strain>
        <tissue evidence="2">Seeds</tissue>
    </source>
</reference>
<comment type="caution">
    <text evidence="2">The sequence shown here is derived from an EMBL/GenBank/DDBJ whole genome shotgun (WGS) entry which is preliminary data.</text>
</comment>
<keyword evidence="1" id="KW-0472">Membrane</keyword>
<dbReference type="Proteomes" id="UP001222027">
    <property type="component" value="Unassembled WGS sequence"/>
</dbReference>
<dbReference type="EMBL" id="JAQQAF010000002">
    <property type="protein sequence ID" value="KAJ8506327.1"/>
    <property type="molecule type" value="Genomic_DNA"/>
</dbReference>
<evidence type="ECO:0000313" key="2">
    <source>
        <dbReference type="EMBL" id="KAJ8506327.1"/>
    </source>
</evidence>
<keyword evidence="3" id="KW-1185">Reference proteome</keyword>
<evidence type="ECO:0000256" key="1">
    <source>
        <dbReference type="SAM" id="Phobius"/>
    </source>
</evidence>
<evidence type="ECO:0000313" key="3">
    <source>
        <dbReference type="Proteomes" id="UP001222027"/>
    </source>
</evidence>
<sequence length="102" mass="11747">MRRRRRVINKWDLRGVSVTGWILLIVLISLRLKMEEKDGFRKAGSRGGEAGPFQVVSHLPRRRDSMHRSHQHTAAVLIWRRNSTTLVCHGSCKQAQGHLLPM</sequence>
<dbReference type="AlphaFoldDB" id="A0AAV8RN21"/>
<name>A0AAV8RN21_ENSVE</name>
<gene>
    <name evidence="2" type="ORF">OPV22_007213</name>
</gene>
<organism evidence="2 3">
    <name type="scientific">Ensete ventricosum</name>
    <name type="common">Abyssinian banana</name>
    <name type="synonym">Musa ensete</name>
    <dbReference type="NCBI Taxonomy" id="4639"/>
    <lineage>
        <taxon>Eukaryota</taxon>
        <taxon>Viridiplantae</taxon>
        <taxon>Streptophyta</taxon>
        <taxon>Embryophyta</taxon>
        <taxon>Tracheophyta</taxon>
        <taxon>Spermatophyta</taxon>
        <taxon>Magnoliopsida</taxon>
        <taxon>Liliopsida</taxon>
        <taxon>Zingiberales</taxon>
        <taxon>Musaceae</taxon>
        <taxon>Ensete</taxon>
    </lineage>
</organism>
<feature type="transmembrane region" description="Helical" evidence="1">
    <location>
        <begin position="12"/>
        <end position="32"/>
    </location>
</feature>
<proteinExistence type="predicted"/>